<sequence length="281" mass="31278">MFSLQSQSKKSNGQQFRSTVCKSWRSAIQEFPNPKQSFGSCFVAIHFVNTSPFSTCTPVPSTSWSFLNRCEESSAGARDPPMTAGLWIELKLPKFGSEIRPYWWKTVDAVLSHYINRFEVFSLDGSQHVVAAIFDGYALAFGKAGVQNSFDENAGHEIILKLIPNSTPIRGPVHSAALSQVSIDFCNISSFVNFNENLKGVEKNCIHFLEDFEFSNPTTGIPILSCACGVFERDNERIYGLPFSYPASRTLYSGMVSTFYPTESLATAFDFSLVYIISVEI</sequence>
<evidence type="ECO:0000313" key="2">
    <source>
        <dbReference type="Proteomes" id="UP001054252"/>
    </source>
</evidence>
<protein>
    <submittedName>
        <fullName evidence="1">Uncharacterized protein</fullName>
    </submittedName>
</protein>
<name>A0AAV5KI00_9ROSI</name>
<keyword evidence="2" id="KW-1185">Reference proteome</keyword>
<reference evidence="1 2" key="1">
    <citation type="journal article" date="2021" name="Commun. Biol.">
        <title>The genome of Shorea leprosula (Dipterocarpaceae) highlights the ecological relevance of drought in aseasonal tropical rainforests.</title>
        <authorList>
            <person name="Ng K.K.S."/>
            <person name="Kobayashi M.J."/>
            <person name="Fawcett J.A."/>
            <person name="Hatakeyama M."/>
            <person name="Paape T."/>
            <person name="Ng C.H."/>
            <person name="Ang C.C."/>
            <person name="Tnah L.H."/>
            <person name="Lee C.T."/>
            <person name="Nishiyama T."/>
            <person name="Sese J."/>
            <person name="O'Brien M.J."/>
            <person name="Copetti D."/>
            <person name="Mohd Noor M.I."/>
            <person name="Ong R.C."/>
            <person name="Putra M."/>
            <person name="Sireger I.Z."/>
            <person name="Indrioko S."/>
            <person name="Kosugi Y."/>
            <person name="Izuno A."/>
            <person name="Isagi Y."/>
            <person name="Lee S.L."/>
            <person name="Shimizu K.K."/>
        </authorList>
    </citation>
    <scope>NUCLEOTIDE SEQUENCE [LARGE SCALE GENOMIC DNA]</scope>
    <source>
        <strain evidence="1">214</strain>
    </source>
</reference>
<proteinExistence type="predicted"/>
<accession>A0AAV5KI00</accession>
<dbReference type="Proteomes" id="UP001054252">
    <property type="component" value="Unassembled WGS sequence"/>
</dbReference>
<evidence type="ECO:0000313" key="1">
    <source>
        <dbReference type="EMBL" id="GKV24199.1"/>
    </source>
</evidence>
<organism evidence="1 2">
    <name type="scientific">Rubroshorea leprosula</name>
    <dbReference type="NCBI Taxonomy" id="152421"/>
    <lineage>
        <taxon>Eukaryota</taxon>
        <taxon>Viridiplantae</taxon>
        <taxon>Streptophyta</taxon>
        <taxon>Embryophyta</taxon>
        <taxon>Tracheophyta</taxon>
        <taxon>Spermatophyta</taxon>
        <taxon>Magnoliopsida</taxon>
        <taxon>eudicotyledons</taxon>
        <taxon>Gunneridae</taxon>
        <taxon>Pentapetalae</taxon>
        <taxon>rosids</taxon>
        <taxon>malvids</taxon>
        <taxon>Malvales</taxon>
        <taxon>Dipterocarpaceae</taxon>
        <taxon>Rubroshorea</taxon>
    </lineage>
</organism>
<dbReference type="EMBL" id="BPVZ01000065">
    <property type="protein sequence ID" value="GKV24199.1"/>
    <property type="molecule type" value="Genomic_DNA"/>
</dbReference>
<dbReference type="AlphaFoldDB" id="A0AAV5KI00"/>
<gene>
    <name evidence="1" type="ORF">SLEP1_g33838</name>
</gene>
<comment type="caution">
    <text evidence="1">The sequence shown here is derived from an EMBL/GenBank/DDBJ whole genome shotgun (WGS) entry which is preliminary data.</text>
</comment>